<protein>
    <submittedName>
        <fullName evidence="1">Uncharacterized protein</fullName>
    </submittedName>
</protein>
<name>A0ACC3D953_9PEZI</name>
<feature type="non-terminal residue" evidence="1">
    <location>
        <position position="250"/>
    </location>
</feature>
<accession>A0ACC3D953</accession>
<keyword evidence="2" id="KW-1185">Reference proteome</keyword>
<comment type="caution">
    <text evidence="1">The sequence shown here is derived from an EMBL/GenBank/DDBJ whole genome shotgun (WGS) entry which is preliminary data.</text>
</comment>
<organism evidence="1 2">
    <name type="scientific">Coniosporium uncinatum</name>
    <dbReference type="NCBI Taxonomy" id="93489"/>
    <lineage>
        <taxon>Eukaryota</taxon>
        <taxon>Fungi</taxon>
        <taxon>Dikarya</taxon>
        <taxon>Ascomycota</taxon>
        <taxon>Pezizomycotina</taxon>
        <taxon>Dothideomycetes</taxon>
        <taxon>Dothideomycetes incertae sedis</taxon>
        <taxon>Coniosporium</taxon>
    </lineage>
</organism>
<dbReference type="EMBL" id="JAWDJW010006700">
    <property type="protein sequence ID" value="KAK3063842.1"/>
    <property type="molecule type" value="Genomic_DNA"/>
</dbReference>
<dbReference type="Proteomes" id="UP001186974">
    <property type="component" value="Unassembled WGS sequence"/>
</dbReference>
<evidence type="ECO:0000313" key="1">
    <source>
        <dbReference type="EMBL" id="KAK3063842.1"/>
    </source>
</evidence>
<gene>
    <name evidence="1" type="ORF">LTS18_012311</name>
</gene>
<reference evidence="1" key="1">
    <citation type="submission" date="2024-09" db="EMBL/GenBank/DDBJ databases">
        <title>Black Yeasts Isolated from many extreme environments.</title>
        <authorList>
            <person name="Coleine C."/>
            <person name="Stajich J.E."/>
            <person name="Selbmann L."/>
        </authorList>
    </citation>
    <scope>NUCLEOTIDE SEQUENCE</scope>
    <source>
        <strain evidence="1">CCFEE 5737</strain>
    </source>
</reference>
<evidence type="ECO:0000313" key="2">
    <source>
        <dbReference type="Proteomes" id="UP001186974"/>
    </source>
</evidence>
<proteinExistence type="predicted"/>
<sequence>MAHLPSLPIRPTLTSDRSDALLIVTLRRTTDDTKALLEAAINNAIEANCTSTSPTIYYASCKDNAAQANVEWQGLDGCVADLHKITKRAKAARWSHVLVIDDLTIRVLRGKAWPADERDAEENLDEDEETLEQGFYHASQLEDLDMPPKGKPKTPSVVLIQAEIEQTTAGGVLAKRMKLCDAVRAACQKSHLKLASPKAAKENGLFSAIGLALYNVEQPLFDPLIVQRPTATQESLSGLPPEISERIIED</sequence>